<sequence length="83" mass="9701">IQINDPDRMVREVIETLNTRECEVRDSEGHWHLLRIHPYRSKENRIDGVVITLVDINDLKRNIAKLELASHYGDAIAETIREP</sequence>
<dbReference type="Gene3D" id="3.30.450.20">
    <property type="entry name" value="PAS domain"/>
    <property type="match status" value="1"/>
</dbReference>
<dbReference type="Proteomes" id="UP000776629">
    <property type="component" value="Unassembled WGS sequence"/>
</dbReference>
<comment type="caution">
    <text evidence="1">The sequence shown here is derived from an EMBL/GenBank/DDBJ whole genome shotgun (WGS) entry which is preliminary data.</text>
</comment>
<dbReference type="RefSeq" id="WP_204777122.1">
    <property type="nucleotide sequence ID" value="NZ_JACJJQ010000123.1"/>
</dbReference>
<protein>
    <submittedName>
        <fullName evidence="1">PAS domain-containing protein</fullName>
    </submittedName>
</protein>
<feature type="non-terminal residue" evidence="1">
    <location>
        <position position="1"/>
    </location>
</feature>
<evidence type="ECO:0000313" key="1">
    <source>
        <dbReference type="EMBL" id="MBM6754910.1"/>
    </source>
</evidence>
<keyword evidence="2" id="KW-1185">Reference proteome</keyword>
<dbReference type="Pfam" id="PF13596">
    <property type="entry name" value="PAS_10"/>
    <property type="match status" value="1"/>
</dbReference>
<gene>
    <name evidence="1" type="ORF">H5993_09325</name>
</gene>
<organism evidence="1 2">
    <name type="scientific">Limosilactobacillus alvi</name>
    <dbReference type="NCBI Taxonomy" id="990412"/>
    <lineage>
        <taxon>Bacteria</taxon>
        <taxon>Bacillati</taxon>
        <taxon>Bacillota</taxon>
        <taxon>Bacilli</taxon>
        <taxon>Lactobacillales</taxon>
        <taxon>Lactobacillaceae</taxon>
        <taxon>Limosilactobacillus</taxon>
    </lineage>
</organism>
<proteinExistence type="predicted"/>
<accession>A0ABS2ER92</accession>
<name>A0ABS2ER92_9LACO</name>
<reference evidence="1 2" key="1">
    <citation type="journal article" date="2021" name="Sci. Rep.">
        <title>The distribution of antibiotic resistance genes in chicken gut microbiota commensals.</title>
        <authorList>
            <person name="Juricova H."/>
            <person name="Matiasovicova J."/>
            <person name="Kubasova T."/>
            <person name="Cejkova D."/>
            <person name="Rychlik I."/>
        </authorList>
    </citation>
    <scope>NUCLEOTIDE SEQUENCE [LARGE SCALE GENOMIC DNA]</scope>
    <source>
        <strain evidence="1 2">An810</strain>
    </source>
</reference>
<evidence type="ECO:0000313" key="2">
    <source>
        <dbReference type="Proteomes" id="UP000776629"/>
    </source>
</evidence>
<dbReference type="EMBL" id="JACJJQ010000123">
    <property type="protein sequence ID" value="MBM6754910.1"/>
    <property type="molecule type" value="Genomic_DNA"/>
</dbReference>
<feature type="non-terminal residue" evidence="1">
    <location>
        <position position="83"/>
    </location>
</feature>